<proteinExistence type="predicted"/>
<organism evidence="1 2">
    <name type="scientific">Mycobacteroides abscessus MAB_091912_2446</name>
    <dbReference type="NCBI Taxonomy" id="1335414"/>
    <lineage>
        <taxon>Bacteria</taxon>
        <taxon>Bacillati</taxon>
        <taxon>Actinomycetota</taxon>
        <taxon>Actinomycetes</taxon>
        <taxon>Mycobacteriales</taxon>
        <taxon>Mycobacteriaceae</taxon>
        <taxon>Mycobacteroides</taxon>
        <taxon>Mycobacteroides abscessus</taxon>
    </lineage>
</organism>
<comment type="caution">
    <text evidence="1">The sequence shown here is derived from an EMBL/GenBank/DDBJ whole genome shotgun (WGS) entry which is preliminary data.</text>
</comment>
<sequence>MAGTAPTHESRTASISNELIRSYVKWAQASLRAFAFWRLSG</sequence>
<dbReference type="EMBL" id="AYTF01000002">
    <property type="protein sequence ID" value="ESV61582.1"/>
    <property type="molecule type" value="Genomic_DNA"/>
</dbReference>
<protein>
    <submittedName>
        <fullName evidence="1">Uncharacterized protein</fullName>
    </submittedName>
</protein>
<dbReference type="AlphaFoldDB" id="A0A829MBF4"/>
<evidence type="ECO:0000313" key="1">
    <source>
        <dbReference type="EMBL" id="ESV61582.1"/>
    </source>
</evidence>
<name>A0A829MBF4_9MYCO</name>
<gene>
    <name evidence="1" type="ORF">L833_3977</name>
</gene>
<dbReference type="Proteomes" id="UP000018502">
    <property type="component" value="Unassembled WGS sequence"/>
</dbReference>
<accession>A0A829MBF4</accession>
<reference evidence="1 2" key="1">
    <citation type="journal article" date="2014" name="Emerg. Infect. Dis.">
        <title>High-level Relatedness among Mycobacterium abscessus subsp. massiliense Strains from Widely Separated Outbreaks.</title>
        <authorList>
            <person name="Tettelin H."/>
            <person name="Davidson R.M."/>
            <person name="Agrawal S."/>
            <person name="Aitken M.L."/>
            <person name="Shallom S."/>
            <person name="Hasan N.A."/>
            <person name="Strong M."/>
            <person name="Nogueira de Moura V.C."/>
            <person name="De Groote M.A."/>
            <person name="Duarte R.S."/>
            <person name="Hine E."/>
            <person name="Parankush S."/>
            <person name="Su Q."/>
            <person name="Daugherty S.C."/>
            <person name="Fraser C.M."/>
            <person name="Brown-Elliott B.A."/>
            <person name="Wallace R.J.Jr."/>
            <person name="Holland S.M."/>
            <person name="Sampaio E.P."/>
            <person name="Olivier K.N."/>
            <person name="Jackson M."/>
            <person name="Zelazny A.M."/>
        </authorList>
    </citation>
    <scope>NUCLEOTIDE SEQUENCE [LARGE SCALE GENOMIC DNA]</scope>
    <source>
        <strain evidence="1 2">MAB_091912_2446</strain>
    </source>
</reference>
<evidence type="ECO:0000313" key="2">
    <source>
        <dbReference type="Proteomes" id="UP000018502"/>
    </source>
</evidence>